<dbReference type="InterPro" id="IPR003395">
    <property type="entry name" value="RecF/RecN/SMC_N"/>
</dbReference>
<dbReference type="GeneID" id="13882439"/>
<reference evidence="11 12" key="1">
    <citation type="journal article" date="2011" name="Proc. Natl. Acad. Sci. U.S.A.">
        <title>Evolutionary erosion of yeast sex chromosomes by mating-type switching accidents.</title>
        <authorList>
            <person name="Gordon J.L."/>
            <person name="Armisen D."/>
            <person name="Proux-Wera E."/>
            <person name="Oheigeartaigh S.S."/>
            <person name="Byrne K.P."/>
            <person name="Wolfe K.H."/>
        </authorList>
    </citation>
    <scope>NUCLEOTIDE SEQUENCE [LARGE SCALE GENOMIC DNA]</scope>
    <source>
        <strain evidence="12">ATCC 22294 / BCRC 22015 / CBS 2517 / CECT 1963 / NBRC 1671 / NRRL Y-8276</strain>
    </source>
</reference>
<evidence type="ECO:0000256" key="7">
    <source>
        <dbReference type="ARBA" id="ARBA00023306"/>
    </source>
</evidence>
<feature type="coiled-coil region" evidence="9">
    <location>
        <begin position="868"/>
        <end position="1043"/>
    </location>
</feature>
<dbReference type="PIRSF" id="PIRSF005719">
    <property type="entry name" value="SMC"/>
    <property type="match status" value="1"/>
</dbReference>
<dbReference type="Proteomes" id="UP000005220">
    <property type="component" value="Chromosome 1"/>
</dbReference>
<dbReference type="SUPFAM" id="SSF75553">
    <property type="entry name" value="Smc hinge domain"/>
    <property type="match status" value="1"/>
</dbReference>
<organism evidence="11 12">
    <name type="scientific">Kazachstania africana (strain ATCC 22294 / BCRC 22015 / CBS 2517 / CECT 1963 / NBRC 1671 / NRRL Y-8276)</name>
    <name type="common">Yeast</name>
    <name type="synonym">Kluyveromyces africanus</name>
    <dbReference type="NCBI Taxonomy" id="1071382"/>
    <lineage>
        <taxon>Eukaryota</taxon>
        <taxon>Fungi</taxon>
        <taxon>Dikarya</taxon>
        <taxon>Ascomycota</taxon>
        <taxon>Saccharomycotina</taxon>
        <taxon>Saccharomycetes</taxon>
        <taxon>Saccharomycetales</taxon>
        <taxon>Saccharomycetaceae</taxon>
        <taxon>Kazachstania</taxon>
    </lineage>
</organism>
<dbReference type="Pfam" id="PF02463">
    <property type="entry name" value="SMC_N"/>
    <property type="match status" value="1"/>
</dbReference>
<dbReference type="InterPro" id="IPR024704">
    <property type="entry name" value="SMC"/>
</dbReference>
<evidence type="ECO:0000256" key="3">
    <source>
        <dbReference type="ARBA" id="ARBA00022618"/>
    </source>
</evidence>
<sequence length="1227" mass="140751">MYIKRVIIKGFKTYRNETIIDNFSPHHNIIIGSNGSGKSNLFAAIRFVLSDDYSNLKREERQGLIHQGTSGGSSVMSCSVEIVFHDPDNRMILASNASIVPRPNNEVFIRRTVGLKKDDYQINDRNVTKSDIVRILETAGFSMSNPYNIVPQGKIIALTNAKDKERLQLLEDVVGAKSFEIKLNDSLKKIKETEFKKSTIDKELSELKNKLNEMEWEKLELEKFNKFDKNRKVLQFTLYDRELNDLINQIESLDDDYNSILQSSESYIQELDKRETMVNDVTMNLNTIGNHLKIKINNDLQQAKSNLAEVLNKSADINLKINDLQNQLSLNTEQSTSLMDNLGKIKNRISERQEKLNKILPRFNELTNQELKFKFDLEQLKQKQRDLLLKRSSYERFESKQERDNWINSEIKEQESNLNDLQNHSLNNLSIEYANIKASLNDMDVEINSLNESIAGNEITSNMEGLTTQYNERKRLYSEKIDQRKELWRREQKLQAILDTVSNDLKQSERNLNETMDRNLSHGIASIKEITQKLKLPPDSVFGTVGELIKASEKYKNCVEIIGGNQLFHIIVDTEETASLLMQELYRMKGGRVTFIPLNKIYNDPNITYPPADQYSSFTPLIKKLKYESKFEGAMKHIFGKTIVVKDLSYGLKLAKKFKLNAITLDGDRADKRGVLTGGYFDYHKRTRLESLKNLSDARDSHAQTTADLETVKRELAIIDSEIDKLNGELRTISNQRETILTNVEHQRVKLNNKKSEKYVLEESLQSVVLKREKVETNISIIREKVISYQHDLETDFESALSSEQKQLLETISASISKISNDLTVTSEALESITTTINTLNAELNSKLIPQQQDIESKISEIGGGSIAQDLVEELRSLESQRERLDSEQEEAKNDIYTIQNEIDGLNGEKTNNEKILEKANSQQRLLLKKIENYQKSVEKTLIKKTTLASRRDELQQKIREIGLLAEDALNDFNSLSSEDLLEKLNEANSEISKLVNVNKRAFENFRRFGEKQTELVERSRELELSKISIQELIEKLKEQKINAVDKTFRKVSENFVKVFETLVPRGTGKLVIHRTNQENSATPDLEDETNDMDIDAQPMYTGVSISVSFNSKNDEQLHVEQLSGGQKTVCAIALILAIQMVDPAPFYLFDEIDAALDKQYRTAVANTLKELSKNAQFICTTFRTDMLQVADKFFRVKYENKISSVLEIERDEAINFIRGSSRFADV</sequence>
<dbReference type="Gene3D" id="1.20.1060.20">
    <property type="match status" value="1"/>
</dbReference>
<evidence type="ECO:0000256" key="8">
    <source>
        <dbReference type="PIRNR" id="PIRNR005719"/>
    </source>
</evidence>
<dbReference type="FunCoup" id="H2AMJ9">
    <property type="interactions" value="1414"/>
</dbReference>
<gene>
    <name evidence="11" type="primary">KAFR0A01610</name>
    <name evidence="11" type="ORF">KAFR_0A01610</name>
</gene>
<dbReference type="GO" id="GO:0007130">
    <property type="term" value="P:synaptonemal complex assembly"/>
    <property type="evidence" value="ECO:0007669"/>
    <property type="project" value="EnsemblFungi"/>
</dbReference>
<dbReference type="Gene3D" id="3.40.50.300">
    <property type="entry name" value="P-loop containing nucleotide triphosphate hydrolases"/>
    <property type="match status" value="2"/>
</dbReference>
<dbReference type="GO" id="GO:0007131">
    <property type="term" value="P:reciprocal meiotic recombination"/>
    <property type="evidence" value="ECO:0007669"/>
    <property type="project" value="EnsemblFungi"/>
</dbReference>
<keyword evidence="7" id="KW-0131">Cell cycle</keyword>
<dbReference type="eggNOG" id="KOG0964">
    <property type="taxonomic scope" value="Eukaryota"/>
</dbReference>
<dbReference type="Pfam" id="PF06470">
    <property type="entry name" value="SMC_hinge"/>
    <property type="match status" value="1"/>
</dbReference>
<evidence type="ECO:0000256" key="9">
    <source>
        <dbReference type="SAM" id="Coils"/>
    </source>
</evidence>
<dbReference type="EMBL" id="HE650821">
    <property type="protein sequence ID" value="CCF55599.1"/>
    <property type="molecule type" value="Genomic_DNA"/>
</dbReference>
<name>H2AMJ9_KAZAF</name>
<comment type="similarity">
    <text evidence="2">Belongs to the SMC family. SMC3 subfamily.</text>
</comment>
<feature type="domain" description="SMC hinge" evidence="10">
    <location>
        <begin position="539"/>
        <end position="655"/>
    </location>
</feature>
<keyword evidence="4" id="KW-0498">Mitosis</keyword>
<dbReference type="InterPro" id="IPR027417">
    <property type="entry name" value="P-loop_NTPase"/>
</dbReference>
<dbReference type="InterPro" id="IPR010935">
    <property type="entry name" value="SMC_hinge"/>
</dbReference>
<dbReference type="GO" id="GO:0042802">
    <property type="term" value="F:identical protein binding"/>
    <property type="evidence" value="ECO:0007669"/>
    <property type="project" value="EnsemblFungi"/>
</dbReference>
<dbReference type="OrthoDB" id="431497at2759"/>
<evidence type="ECO:0000256" key="4">
    <source>
        <dbReference type="ARBA" id="ARBA00022776"/>
    </source>
</evidence>
<dbReference type="GO" id="GO:0030892">
    <property type="term" value="C:mitotic cohesin complex"/>
    <property type="evidence" value="ECO:0007669"/>
    <property type="project" value="EnsemblFungi"/>
</dbReference>
<evidence type="ECO:0000256" key="6">
    <source>
        <dbReference type="ARBA" id="ARBA00023242"/>
    </source>
</evidence>
<dbReference type="GO" id="GO:0051177">
    <property type="term" value="P:meiotic sister chromatid cohesion"/>
    <property type="evidence" value="ECO:0007669"/>
    <property type="project" value="EnsemblFungi"/>
</dbReference>
<comment type="subcellular location">
    <subcellularLocation>
        <location evidence="1 8">Nucleus</location>
    </subcellularLocation>
</comment>
<evidence type="ECO:0000313" key="12">
    <source>
        <dbReference type="Proteomes" id="UP000005220"/>
    </source>
</evidence>
<keyword evidence="6 8" id="KW-0539">Nucleus</keyword>
<keyword evidence="3" id="KW-0132">Cell division</keyword>
<dbReference type="AlphaFoldDB" id="H2AMJ9"/>
<protein>
    <recommendedName>
        <fullName evidence="8">Structural maintenance of chromosomes protein</fullName>
    </recommendedName>
</protein>
<dbReference type="InterPro" id="IPR036277">
    <property type="entry name" value="SMC_hinge_sf"/>
</dbReference>
<dbReference type="InterPro" id="IPR041741">
    <property type="entry name" value="SMC3_ABC_euk"/>
</dbReference>
<feature type="coiled-coil region" evidence="9">
    <location>
        <begin position="491"/>
        <end position="518"/>
    </location>
</feature>
<evidence type="ECO:0000256" key="2">
    <source>
        <dbReference type="ARBA" id="ARBA00005917"/>
    </source>
</evidence>
<dbReference type="GO" id="GO:0019901">
    <property type="term" value="F:protein kinase binding"/>
    <property type="evidence" value="ECO:0007669"/>
    <property type="project" value="EnsemblFungi"/>
</dbReference>
<evidence type="ECO:0000313" key="11">
    <source>
        <dbReference type="EMBL" id="CCF55599.1"/>
    </source>
</evidence>
<dbReference type="GO" id="GO:0005634">
    <property type="term" value="C:nucleus"/>
    <property type="evidence" value="ECO:0007669"/>
    <property type="project" value="UniProtKB-SubCell"/>
</dbReference>
<dbReference type="Gene3D" id="3.30.70.1620">
    <property type="match status" value="1"/>
</dbReference>
<dbReference type="SUPFAM" id="SSF52540">
    <property type="entry name" value="P-loop containing nucleoside triphosphate hydrolases"/>
    <property type="match status" value="1"/>
</dbReference>
<dbReference type="HOGENOM" id="CLU_001042_5_0_1"/>
<proteinExistence type="inferred from homology"/>
<dbReference type="InParanoid" id="H2AMJ9"/>
<dbReference type="GO" id="GO:0007064">
    <property type="term" value="P:mitotic sister chromatid cohesion"/>
    <property type="evidence" value="ECO:0007669"/>
    <property type="project" value="EnsemblFungi"/>
</dbReference>
<dbReference type="RefSeq" id="XP_003954734.1">
    <property type="nucleotide sequence ID" value="XM_003954685.1"/>
</dbReference>
<dbReference type="GO" id="GO:1990414">
    <property type="term" value="P:replication-born double-strand break repair via sister chromatid exchange"/>
    <property type="evidence" value="ECO:0007669"/>
    <property type="project" value="EnsemblFungi"/>
</dbReference>
<evidence type="ECO:0000259" key="10">
    <source>
        <dbReference type="SMART" id="SM00968"/>
    </source>
</evidence>
<feature type="coiled-coil region" evidence="9">
    <location>
        <begin position="293"/>
        <end position="327"/>
    </location>
</feature>
<dbReference type="GO" id="GO:0016887">
    <property type="term" value="F:ATP hydrolysis activity"/>
    <property type="evidence" value="ECO:0007669"/>
    <property type="project" value="EnsemblFungi"/>
</dbReference>
<keyword evidence="12" id="KW-1185">Reference proteome</keyword>
<dbReference type="KEGG" id="kaf:KAFR_0A01610"/>
<dbReference type="SMART" id="SM00968">
    <property type="entry name" value="SMC_hinge"/>
    <property type="match status" value="1"/>
</dbReference>
<dbReference type="GO" id="GO:0005524">
    <property type="term" value="F:ATP binding"/>
    <property type="evidence" value="ECO:0007669"/>
    <property type="project" value="InterPro"/>
</dbReference>
<accession>H2AMJ9</accession>
<feature type="coiled-coil region" evidence="9">
    <location>
        <begin position="190"/>
        <end position="263"/>
    </location>
</feature>
<dbReference type="STRING" id="1071382.H2AMJ9"/>
<dbReference type="FunFam" id="3.40.50.300:FF:000370">
    <property type="entry name" value="Structural maintenance of chromosomes 3"/>
    <property type="match status" value="1"/>
</dbReference>
<evidence type="ECO:0000256" key="1">
    <source>
        <dbReference type="ARBA" id="ARBA00004123"/>
    </source>
</evidence>
<keyword evidence="5 9" id="KW-0175">Coiled coil</keyword>
<dbReference type="CDD" id="cd03272">
    <property type="entry name" value="ABC_SMC3_euk"/>
    <property type="match status" value="1"/>
</dbReference>
<evidence type="ECO:0000256" key="5">
    <source>
        <dbReference type="ARBA" id="ARBA00023054"/>
    </source>
</evidence>
<dbReference type="PANTHER" id="PTHR43977">
    <property type="entry name" value="STRUCTURAL MAINTENANCE OF CHROMOSOMES PROTEIN 3"/>
    <property type="match status" value="1"/>
</dbReference>
<dbReference type="GO" id="GO:0051301">
    <property type="term" value="P:cell division"/>
    <property type="evidence" value="ECO:0007669"/>
    <property type="project" value="UniProtKB-KW"/>
</dbReference>
<dbReference type="GO" id="GO:0000086">
    <property type="term" value="P:G2/M transition of mitotic cell cycle"/>
    <property type="evidence" value="ECO:0007669"/>
    <property type="project" value="EnsemblFungi"/>
</dbReference>